<reference evidence="2" key="3">
    <citation type="submission" date="2025-09" db="UniProtKB">
        <authorList>
            <consortium name="Ensembl"/>
        </authorList>
    </citation>
    <scope>IDENTIFICATION</scope>
</reference>
<reference evidence="2 3" key="1">
    <citation type="submission" date="2012-03" db="EMBL/GenBank/DDBJ databases">
        <title>Whole Genome Assembly of Papio anubis.</title>
        <authorList>
            <person name="Liu Y.L."/>
            <person name="Abraham K.A."/>
            <person name="Akbar H.A."/>
            <person name="Ali S.A."/>
            <person name="Anosike U.A."/>
            <person name="Aqrawi P.A."/>
            <person name="Arias F.A."/>
            <person name="Attaway T.A."/>
            <person name="Awwad R.A."/>
            <person name="Babu C.B."/>
            <person name="Bandaranaike D.B."/>
            <person name="Battles P.B."/>
            <person name="Bell A.B."/>
            <person name="Beltran B.B."/>
            <person name="Berhane-Mersha D.B."/>
            <person name="Bess C.B."/>
            <person name="Bickham C.B."/>
            <person name="Bolden T.B."/>
            <person name="Carter K.C."/>
            <person name="Chau D.C."/>
            <person name="Chavez A.C."/>
            <person name="Clerc-Blankenburg K.C."/>
            <person name="Coyle M.C."/>
            <person name="Dao M.D."/>
            <person name="Davila M.L.D."/>
            <person name="Davy-Carroll L.D."/>
            <person name="Denson S.D."/>
            <person name="Dinh H.D."/>
            <person name="Fernandez S.F."/>
            <person name="Fernando P.F."/>
            <person name="Forbes L.F."/>
            <person name="Francis C.F."/>
            <person name="Francisco L.F."/>
            <person name="Fu Q.F."/>
            <person name="Garcia-Iii R.G."/>
            <person name="Garrett T.G."/>
            <person name="Gross S.G."/>
            <person name="Gubbala S.G."/>
            <person name="Hirani K.H."/>
            <person name="Hogues M.H."/>
            <person name="Hollins B.H."/>
            <person name="Jackson L.J."/>
            <person name="Javaid M.J."/>
            <person name="Jhangiani S.J."/>
            <person name="Johnson A.J."/>
            <person name="Johnson B.J."/>
            <person name="Jones J.J."/>
            <person name="Joshi V.J."/>
            <person name="Kalu J.K."/>
            <person name="Khan N.K."/>
            <person name="Korchina V.K."/>
            <person name="Kovar C.K."/>
            <person name="Lago L.L."/>
            <person name="Lara F.L."/>
            <person name="Le T.-K.L."/>
            <person name="Lee S.L."/>
            <person name="Legall-Iii F.L."/>
            <person name="Lemon S.L."/>
            <person name="Liu J.L."/>
            <person name="Liu Y.-S.L."/>
            <person name="Liyanage D.L."/>
            <person name="Lopez J.L."/>
            <person name="Lorensuhewa L.L."/>
            <person name="Mata R.M."/>
            <person name="Mathew T.M."/>
            <person name="Mercado C.M."/>
            <person name="Mercado I.M."/>
            <person name="Morales K.M."/>
            <person name="Morgan M.M."/>
            <person name="Munidasa M.M."/>
            <person name="Ngo D.N."/>
            <person name="Nguyen L.N."/>
            <person name="Nguyen T.N."/>
            <person name="Nguyen N.N."/>
            <person name="Obregon M.O."/>
            <person name="Okwuonu G.O."/>
            <person name="Ongeri F.O."/>
            <person name="Onwere C.O."/>
            <person name="Osifeso I.O."/>
            <person name="Parra A.P."/>
            <person name="Patil S.P."/>
            <person name="Perez A.P."/>
            <person name="Perez Y.P."/>
            <person name="Pham C.P."/>
            <person name="Pu L.-L.P."/>
            <person name="Puazo M.P."/>
            <person name="Quiroz J.Q."/>
            <person name="Rouhana J.R."/>
            <person name="Ruiz M.R."/>
            <person name="Ruiz S.-J.R."/>
            <person name="Saada N.S."/>
            <person name="Santibanez J.S."/>
            <person name="Scheel M.S."/>
            <person name="Schneider B.S."/>
            <person name="Simmons D.S."/>
            <person name="Sisson I.S."/>
            <person name="Tang L.-Y.T."/>
            <person name="Thornton R.T."/>
            <person name="Tisius J.T."/>
            <person name="Toledanes G.T."/>
            <person name="Trejos Z.T."/>
            <person name="Usmani K.U."/>
            <person name="Varghese R.V."/>
            <person name="Vattathil S.V."/>
            <person name="Vee V.V."/>
            <person name="Walker D.W."/>
            <person name="Weissenberger G.W."/>
            <person name="White C.W."/>
            <person name="Williams A.W."/>
            <person name="Woodworth J.W."/>
            <person name="Wright R.W."/>
            <person name="Zhu Y.Z."/>
            <person name="Han Y.H."/>
            <person name="Newsham I.N."/>
            <person name="Nazareth L.N."/>
            <person name="Worley K.W."/>
            <person name="Muzny D.M."/>
            <person name="Rogers J.R."/>
            <person name="Gibbs R.G."/>
        </authorList>
    </citation>
    <scope>NUCLEOTIDE SEQUENCE [LARGE SCALE GENOMIC DNA]</scope>
</reference>
<feature type="transmembrane region" description="Helical" evidence="1">
    <location>
        <begin position="15"/>
        <end position="32"/>
    </location>
</feature>
<dbReference type="Ensembl" id="ENSPANT00000036881.2">
    <property type="protein sequence ID" value="ENSPANP00000021651.1"/>
    <property type="gene ID" value="ENSPANG00000031626.2"/>
</dbReference>
<name>A0A2I3LDX2_PAPAN</name>
<dbReference type="SMR" id="A0A2I3LDX2"/>
<dbReference type="GeneTree" id="ENSGT01100000264307"/>
<dbReference type="Proteomes" id="UP000028761">
    <property type="component" value="Chromosome 20"/>
</dbReference>
<keyword evidence="1" id="KW-0472">Membrane</keyword>
<evidence type="ECO:0000256" key="1">
    <source>
        <dbReference type="SAM" id="Phobius"/>
    </source>
</evidence>
<evidence type="ECO:0000313" key="2">
    <source>
        <dbReference type="Ensembl" id="ENSPANP00000021651.1"/>
    </source>
</evidence>
<keyword evidence="1" id="KW-1133">Transmembrane helix</keyword>
<accession>A0A2I3LDX2</accession>
<keyword evidence="3" id="KW-1185">Reference proteome</keyword>
<organism evidence="2 3">
    <name type="scientific">Papio anubis</name>
    <name type="common">Olive baboon</name>
    <dbReference type="NCBI Taxonomy" id="9555"/>
    <lineage>
        <taxon>Eukaryota</taxon>
        <taxon>Metazoa</taxon>
        <taxon>Chordata</taxon>
        <taxon>Craniata</taxon>
        <taxon>Vertebrata</taxon>
        <taxon>Euteleostomi</taxon>
        <taxon>Mammalia</taxon>
        <taxon>Eutheria</taxon>
        <taxon>Euarchontoglires</taxon>
        <taxon>Primates</taxon>
        <taxon>Haplorrhini</taxon>
        <taxon>Catarrhini</taxon>
        <taxon>Cercopithecidae</taxon>
        <taxon>Cercopithecinae</taxon>
        <taxon>Papio</taxon>
    </lineage>
</organism>
<proteinExistence type="predicted"/>
<keyword evidence="1" id="KW-0812">Transmembrane</keyword>
<dbReference type="Bgee" id="ENSPANG00000031626">
    <property type="expression patterns" value="Expressed in adult mammalian kidney and 1 other cell type or tissue"/>
</dbReference>
<dbReference type="AlphaFoldDB" id="A0A2I3LDX2"/>
<protein>
    <submittedName>
        <fullName evidence="2">Uncharacterized protein</fullName>
    </submittedName>
</protein>
<reference evidence="2" key="2">
    <citation type="submission" date="2025-08" db="UniProtKB">
        <authorList>
            <consortium name="Ensembl"/>
        </authorList>
    </citation>
    <scope>IDENTIFICATION</scope>
</reference>
<sequence>MWPPWHAPSAGETNVTLAMAVFTILTSIYFFNKAQQ</sequence>
<evidence type="ECO:0000313" key="3">
    <source>
        <dbReference type="Proteomes" id="UP000028761"/>
    </source>
</evidence>